<dbReference type="GO" id="GO:0000976">
    <property type="term" value="F:transcription cis-regulatory region binding"/>
    <property type="evidence" value="ECO:0007669"/>
    <property type="project" value="TreeGrafter"/>
</dbReference>
<name>A0A498J2H4_MALDO</name>
<dbReference type="GO" id="GO:0005634">
    <property type="term" value="C:nucleus"/>
    <property type="evidence" value="ECO:0007669"/>
    <property type="project" value="TreeGrafter"/>
</dbReference>
<dbReference type="PANTHER" id="PTHR31307">
    <property type="entry name" value="TRIHELIX TRANSCRIPTION FACTOR ASIL2"/>
    <property type="match status" value="1"/>
</dbReference>
<dbReference type="AlphaFoldDB" id="A0A498J2H4"/>
<evidence type="ECO:0000256" key="2">
    <source>
        <dbReference type="SAM" id="MobiDB-lite"/>
    </source>
</evidence>
<reference evidence="3 4" key="1">
    <citation type="submission" date="2018-10" db="EMBL/GenBank/DDBJ databases">
        <title>A high-quality apple genome assembly.</title>
        <authorList>
            <person name="Hu J."/>
        </authorList>
    </citation>
    <scope>NUCLEOTIDE SEQUENCE [LARGE SCALE GENOMIC DNA]</scope>
    <source>
        <strain evidence="4">cv. HFTH1</strain>
        <tissue evidence="3">Young leaf</tissue>
    </source>
</reference>
<accession>A0A498J2H4</accession>
<keyword evidence="4" id="KW-1185">Reference proteome</keyword>
<proteinExistence type="predicted"/>
<evidence type="ECO:0000313" key="3">
    <source>
        <dbReference type="EMBL" id="RXH88564.1"/>
    </source>
</evidence>
<dbReference type="PANTHER" id="PTHR31307:SF6">
    <property type="entry name" value="OS01G0718900 PROTEIN"/>
    <property type="match status" value="1"/>
</dbReference>
<organism evidence="3 4">
    <name type="scientific">Malus domestica</name>
    <name type="common">Apple</name>
    <name type="synonym">Pyrus malus</name>
    <dbReference type="NCBI Taxonomy" id="3750"/>
    <lineage>
        <taxon>Eukaryota</taxon>
        <taxon>Viridiplantae</taxon>
        <taxon>Streptophyta</taxon>
        <taxon>Embryophyta</taxon>
        <taxon>Tracheophyta</taxon>
        <taxon>Spermatophyta</taxon>
        <taxon>Magnoliopsida</taxon>
        <taxon>eudicotyledons</taxon>
        <taxon>Gunneridae</taxon>
        <taxon>Pentapetalae</taxon>
        <taxon>rosids</taxon>
        <taxon>fabids</taxon>
        <taxon>Rosales</taxon>
        <taxon>Rosaceae</taxon>
        <taxon>Amygdaloideae</taxon>
        <taxon>Maleae</taxon>
        <taxon>Malus</taxon>
    </lineage>
</organism>
<gene>
    <name evidence="3" type="ORF">DVH24_000163</name>
</gene>
<dbReference type="InterPro" id="IPR044823">
    <property type="entry name" value="ASIL1/2-like"/>
</dbReference>
<dbReference type="EMBL" id="RDQH01000335">
    <property type="protein sequence ID" value="RXH88564.1"/>
    <property type="molecule type" value="Genomic_DNA"/>
</dbReference>
<comment type="caution">
    <text evidence="3">The sequence shown here is derived from an EMBL/GenBank/DDBJ whole genome shotgun (WGS) entry which is preliminary data.</text>
</comment>
<feature type="region of interest" description="Disordered" evidence="2">
    <location>
        <begin position="1"/>
        <end position="48"/>
    </location>
</feature>
<feature type="coiled-coil region" evidence="1">
    <location>
        <begin position="67"/>
        <end position="112"/>
    </location>
</feature>
<evidence type="ECO:0000256" key="1">
    <source>
        <dbReference type="SAM" id="Coils"/>
    </source>
</evidence>
<keyword evidence="1" id="KW-0175">Coiled coil</keyword>
<evidence type="ECO:0000313" key="4">
    <source>
        <dbReference type="Proteomes" id="UP000290289"/>
    </source>
</evidence>
<sequence length="181" mass="20773">MNPKVYLNSANGLDEMMDSLGNSESTKGGDDDSDGLPPKKRRYGRENDDRGSFRLLADSIQKFSNIYEKIENSKRKQMVELEKMRMDFHRDLELAQAEIAKIQQGNDAENDNFAENANGYMGERVMVKKCERNISRIRKISNTWFGTLDGLMKSIKIATLFSSNELNLSSFWISNMRPCRL</sequence>
<protein>
    <submittedName>
        <fullName evidence="3">Uncharacterized protein</fullName>
    </submittedName>
</protein>
<dbReference type="Proteomes" id="UP000290289">
    <property type="component" value="Chromosome 9"/>
</dbReference>